<evidence type="ECO:0000256" key="1">
    <source>
        <dbReference type="ARBA" id="ARBA00022723"/>
    </source>
</evidence>
<keyword evidence="6" id="KW-1185">Reference proteome</keyword>
<sequence length="254" mass="26434">MIPFKERLAQGRPLIGLWQALANNYTADICARLGFDWLLFDGEHSPNTAQTLLGQLQAVERHGPEPIARVPANDPVIIKQYLDIGFRTLLVPMVDTAEQAAAAAAATRYPPDGIRGVASGTSRAAGFGLDPGYLNRAAEGLTVIVQIESREALANAGAIAATPGVDAVFVGPGDLAASMDHLGDAGHAQVQAAARQALEAIRAAGKPAGIFALSPDYARLCCTEGYAFVAAGTDIGLLVKGGKALIDAVREEQP</sequence>
<dbReference type="RefSeq" id="WP_247233700.1">
    <property type="nucleotide sequence ID" value="NZ_JALKHS010000011.1"/>
</dbReference>
<keyword evidence="1" id="KW-0479">Metal-binding</keyword>
<protein>
    <submittedName>
        <fullName evidence="5">HpcH/HpaI aldolase/citrate lyase family protein</fullName>
    </submittedName>
</protein>
<evidence type="ECO:0000256" key="2">
    <source>
        <dbReference type="ARBA" id="ARBA00023239"/>
    </source>
</evidence>
<evidence type="ECO:0000313" key="6">
    <source>
        <dbReference type="Proteomes" id="UP001203512"/>
    </source>
</evidence>
<comment type="catalytic activity">
    <reaction evidence="3">
        <text>D-glyceraldehyde + pyruvate = 2-dehydro-3-deoxy-L-galactonate</text>
        <dbReference type="Rhea" id="RHEA:80055"/>
        <dbReference type="ChEBI" id="CHEBI:15361"/>
        <dbReference type="ChEBI" id="CHEBI:17378"/>
        <dbReference type="ChEBI" id="CHEBI:75545"/>
    </reaction>
</comment>
<evidence type="ECO:0000313" key="5">
    <source>
        <dbReference type="EMBL" id="MCK0532806.1"/>
    </source>
</evidence>
<dbReference type="Pfam" id="PF03328">
    <property type="entry name" value="HpcH_HpaI"/>
    <property type="match status" value="1"/>
</dbReference>
<dbReference type="PANTHER" id="PTHR30502:SF4">
    <property type="entry name" value="5-KETO-4-DEOXY-D-GLUCARATE ALDOLASE"/>
    <property type="match status" value="1"/>
</dbReference>
<comment type="caution">
    <text evidence="5">The sequence shown here is derived from an EMBL/GenBank/DDBJ whole genome shotgun (WGS) entry which is preliminary data.</text>
</comment>
<gene>
    <name evidence="5" type="ORF">MU848_14545</name>
</gene>
<dbReference type="Proteomes" id="UP001203512">
    <property type="component" value="Unassembled WGS sequence"/>
</dbReference>
<feature type="domain" description="HpcH/HpaI aldolase/citrate lyase" evidence="4">
    <location>
        <begin position="15"/>
        <end position="239"/>
    </location>
</feature>
<keyword evidence="2 5" id="KW-0456">Lyase</keyword>
<organism evidence="5 6">
    <name type="scientific">Sphingobium agri</name>
    <dbReference type="NCBI Taxonomy" id="2933566"/>
    <lineage>
        <taxon>Bacteria</taxon>
        <taxon>Pseudomonadati</taxon>
        <taxon>Pseudomonadota</taxon>
        <taxon>Alphaproteobacteria</taxon>
        <taxon>Sphingomonadales</taxon>
        <taxon>Sphingomonadaceae</taxon>
        <taxon>Sphingobium</taxon>
    </lineage>
</organism>
<dbReference type="InterPro" id="IPR040442">
    <property type="entry name" value="Pyrv_kinase-like_dom_sf"/>
</dbReference>
<accession>A0ABT0E0A4</accession>
<dbReference type="SUPFAM" id="SSF51621">
    <property type="entry name" value="Phosphoenolpyruvate/pyruvate domain"/>
    <property type="match status" value="1"/>
</dbReference>
<dbReference type="InterPro" id="IPR005000">
    <property type="entry name" value="Aldolase/citrate-lyase_domain"/>
</dbReference>
<dbReference type="Gene3D" id="3.20.20.60">
    <property type="entry name" value="Phosphoenolpyruvate-binding domains"/>
    <property type="match status" value="1"/>
</dbReference>
<evidence type="ECO:0000259" key="4">
    <source>
        <dbReference type="Pfam" id="PF03328"/>
    </source>
</evidence>
<evidence type="ECO:0000256" key="3">
    <source>
        <dbReference type="ARBA" id="ARBA00045074"/>
    </source>
</evidence>
<dbReference type="EMBL" id="JALKHS010000011">
    <property type="protein sequence ID" value="MCK0532806.1"/>
    <property type="molecule type" value="Genomic_DNA"/>
</dbReference>
<reference evidence="5 6" key="1">
    <citation type="submission" date="2022-04" db="EMBL/GenBank/DDBJ databases">
        <authorList>
            <person name="Huq M.A."/>
        </authorList>
    </citation>
    <scope>NUCLEOTIDE SEQUENCE [LARGE SCALE GENOMIC DNA]</scope>
    <source>
        <strain evidence="5 6">MAH-33</strain>
    </source>
</reference>
<dbReference type="PANTHER" id="PTHR30502">
    <property type="entry name" value="2-KETO-3-DEOXY-L-RHAMNONATE ALDOLASE"/>
    <property type="match status" value="1"/>
</dbReference>
<proteinExistence type="predicted"/>
<dbReference type="InterPro" id="IPR050251">
    <property type="entry name" value="HpcH-HpaI_aldolase"/>
</dbReference>
<dbReference type="InterPro" id="IPR015813">
    <property type="entry name" value="Pyrv/PenolPyrv_kinase-like_dom"/>
</dbReference>
<dbReference type="GO" id="GO:0016829">
    <property type="term" value="F:lyase activity"/>
    <property type="evidence" value="ECO:0007669"/>
    <property type="project" value="UniProtKB-KW"/>
</dbReference>
<name>A0ABT0E0A4_9SPHN</name>